<protein>
    <submittedName>
        <fullName evidence="2">Uncharacterized protein</fullName>
    </submittedName>
</protein>
<keyword evidence="1" id="KW-0472">Membrane</keyword>
<keyword evidence="1" id="KW-1133">Transmembrane helix</keyword>
<feature type="transmembrane region" description="Helical" evidence="1">
    <location>
        <begin position="66"/>
        <end position="84"/>
    </location>
</feature>
<dbReference type="EMBL" id="NPDU01000002">
    <property type="protein sequence ID" value="PJZ63790.1"/>
    <property type="molecule type" value="Genomic_DNA"/>
</dbReference>
<accession>A0A2M9YU71</accession>
<evidence type="ECO:0000256" key="1">
    <source>
        <dbReference type="SAM" id="Phobius"/>
    </source>
</evidence>
<organism evidence="2 5">
    <name type="scientific">Leptospira adleri</name>
    <dbReference type="NCBI Taxonomy" id="2023186"/>
    <lineage>
        <taxon>Bacteria</taxon>
        <taxon>Pseudomonadati</taxon>
        <taxon>Spirochaetota</taxon>
        <taxon>Spirochaetia</taxon>
        <taxon>Leptospirales</taxon>
        <taxon>Leptospiraceae</taxon>
        <taxon>Leptospira</taxon>
    </lineage>
</organism>
<dbReference type="Proteomes" id="UP000232149">
    <property type="component" value="Unassembled WGS sequence"/>
</dbReference>
<dbReference type="Proteomes" id="UP000232188">
    <property type="component" value="Unassembled WGS sequence"/>
</dbReference>
<keyword evidence="1" id="KW-0812">Transmembrane</keyword>
<gene>
    <name evidence="3" type="ORF">CH376_01330</name>
    <name evidence="2" type="ORF">CH380_00775</name>
</gene>
<reference evidence="4 5" key="1">
    <citation type="submission" date="2017-07" db="EMBL/GenBank/DDBJ databases">
        <title>Leptospira spp. isolated from tropical soils.</title>
        <authorList>
            <person name="Thibeaux R."/>
            <person name="Iraola G."/>
            <person name="Ferres I."/>
            <person name="Bierque E."/>
            <person name="Girault D."/>
            <person name="Soupe-Gilbert M.-E."/>
            <person name="Picardeau M."/>
            <person name="Goarant C."/>
        </authorList>
    </citation>
    <scope>NUCLEOTIDE SEQUENCE [LARGE SCALE GENOMIC DNA]</scope>
    <source>
        <strain evidence="2 5">FH2-B-C1</strain>
        <strain evidence="3 4">FH2-B-D1</strain>
    </source>
</reference>
<name>A0A2M9YU71_9LEPT</name>
<dbReference type="AlphaFoldDB" id="A0A2M9YU71"/>
<evidence type="ECO:0000313" key="3">
    <source>
        <dbReference type="EMBL" id="PJZ63790.1"/>
    </source>
</evidence>
<evidence type="ECO:0000313" key="2">
    <source>
        <dbReference type="EMBL" id="PJZ55088.1"/>
    </source>
</evidence>
<proteinExistence type="predicted"/>
<evidence type="ECO:0000313" key="5">
    <source>
        <dbReference type="Proteomes" id="UP000232188"/>
    </source>
</evidence>
<keyword evidence="4" id="KW-1185">Reference proteome</keyword>
<dbReference type="EMBL" id="NPDV01000001">
    <property type="protein sequence ID" value="PJZ55088.1"/>
    <property type="molecule type" value="Genomic_DNA"/>
</dbReference>
<evidence type="ECO:0000313" key="4">
    <source>
        <dbReference type="Proteomes" id="UP000232149"/>
    </source>
</evidence>
<sequence length="88" mass="10638">MNRTSAYHKKRILPNTILFRLLCRKNHSCFLNHYFDLLYLLRQNIIEKKPLEIETSSYCQNDLRSIPFCFIWGFIFLSILRWNLGSIP</sequence>
<comment type="caution">
    <text evidence="2">The sequence shown here is derived from an EMBL/GenBank/DDBJ whole genome shotgun (WGS) entry which is preliminary data.</text>
</comment>